<reference evidence="7" key="1">
    <citation type="journal article" date="2019" name="Int. J. Syst. Evol. Microbiol.">
        <title>The Global Catalogue of Microorganisms (GCM) 10K type strain sequencing project: providing services to taxonomists for standard genome sequencing and annotation.</title>
        <authorList>
            <consortium name="The Broad Institute Genomics Platform"/>
            <consortium name="The Broad Institute Genome Sequencing Center for Infectious Disease"/>
            <person name="Wu L."/>
            <person name="Ma J."/>
        </authorList>
    </citation>
    <scope>NUCLEOTIDE SEQUENCE [LARGE SCALE GENOMIC DNA]</scope>
    <source>
        <strain evidence="7">CCUG 60524</strain>
    </source>
</reference>
<keyword evidence="2" id="KW-0238">DNA-binding</keyword>
<evidence type="ECO:0000259" key="5">
    <source>
        <dbReference type="PROSITE" id="PS51078"/>
    </source>
</evidence>
<protein>
    <submittedName>
        <fullName evidence="6">IclR family transcriptional regulator</fullName>
    </submittedName>
</protein>
<evidence type="ECO:0000313" key="6">
    <source>
        <dbReference type="EMBL" id="MFD0979428.1"/>
    </source>
</evidence>
<comment type="caution">
    <text evidence="6">The sequence shown here is derived from an EMBL/GenBank/DDBJ whole genome shotgun (WGS) entry which is preliminary data.</text>
</comment>
<organism evidence="6 7">
    <name type="scientific">Tropicimonas aquimaris</name>
    <dbReference type="NCBI Taxonomy" id="914152"/>
    <lineage>
        <taxon>Bacteria</taxon>
        <taxon>Pseudomonadati</taxon>
        <taxon>Pseudomonadota</taxon>
        <taxon>Alphaproteobacteria</taxon>
        <taxon>Rhodobacterales</taxon>
        <taxon>Roseobacteraceae</taxon>
        <taxon>Tropicimonas</taxon>
    </lineage>
</organism>
<keyword evidence="1" id="KW-0805">Transcription regulation</keyword>
<dbReference type="InterPro" id="IPR036388">
    <property type="entry name" value="WH-like_DNA-bd_sf"/>
</dbReference>
<dbReference type="Pfam" id="PF09339">
    <property type="entry name" value="HTH_IclR"/>
    <property type="match status" value="1"/>
</dbReference>
<dbReference type="Gene3D" id="3.30.450.40">
    <property type="match status" value="1"/>
</dbReference>
<feature type="domain" description="IclR-ED" evidence="5">
    <location>
        <begin position="75"/>
        <end position="262"/>
    </location>
</feature>
<dbReference type="InterPro" id="IPR050707">
    <property type="entry name" value="HTH_MetabolicPath_Reg"/>
</dbReference>
<dbReference type="InterPro" id="IPR036390">
    <property type="entry name" value="WH_DNA-bd_sf"/>
</dbReference>
<keyword evidence="3" id="KW-0804">Transcription</keyword>
<dbReference type="PANTHER" id="PTHR30136">
    <property type="entry name" value="HELIX-TURN-HELIX TRANSCRIPTIONAL REGULATOR, ICLR FAMILY"/>
    <property type="match status" value="1"/>
</dbReference>
<dbReference type="PROSITE" id="PS51078">
    <property type="entry name" value="ICLR_ED"/>
    <property type="match status" value="1"/>
</dbReference>
<dbReference type="InterPro" id="IPR029016">
    <property type="entry name" value="GAF-like_dom_sf"/>
</dbReference>
<accession>A0ABW3IQ01</accession>
<dbReference type="PANTHER" id="PTHR30136:SF8">
    <property type="entry name" value="TRANSCRIPTIONAL REGULATORY PROTEIN"/>
    <property type="match status" value="1"/>
</dbReference>
<evidence type="ECO:0000256" key="1">
    <source>
        <dbReference type="ARBA" id="ARBA00023015"/>
    </source>
</evidence>
<feature type="domain" description="HTH iclR-type" evidence="4">
    <location>
        <begin position="13"/>
        <end position="74"/>
    </location>
</feature>
<dbReference type="Pfam" id="PF01614">
    <property type="entry name" value="IclR_C"/>
    <property type="match status" value="1"/>
</dbReference>
<sequence length="263" mass="28394">MTGEKVEKTSRGVGSVEKGGEILRALARHGAPIKLTELAGLTGMPSGRLHPYLVSLRNVGLVEQTLDGSYQLGPFALEIGLVRLRTLNPVRMAIPRVAALSKSLALNISVAVFAPQGPTIIYIQEHSDILHFNIRVGGVYYMTMSATGILFSALLPPSMTSDLIEAEFASRETGGRQEWFRADRETFARETELARQRGYAVTVDMPVPGITAVSAPVYDHTGQVQLCIAAIGPKQMVDASADGQVVRELCAFTSKLSEDLGHF</sequence>
<evidence type="ECO:0000313" key="7">
    <source>
        <dbReference type="Proteomes" id="UP001597108"/>
    </source>
</evidence>
<dbReference type="PROSITE" id="PS51077">
    <property type="entry name" value="HTH_ICLR"/>
    <property type="match status" value="1"/>
</dbReference>
<dbReference type="SMART" id="SM00346">
    <property type="entry name" value="HTH_ICLR"/>
    <property type="match status" value="1"/>
</dbReference>
<dbReference type="EMBL" id="JBHTJT010000008">
    <property type="protein sequence ID" value="MFD0979428.1"/>
    <property type="molecule type" value="Genomic_DNA"/>
</dbReference>
<evidence type="ECO:0000259" key="4">
    <source>
        <dbReference type="PROSITE" id="PS51077"/>
    </source>
</evidence>
<dbReference type="Proteomes" id="UP001597108">
    <property type="component" value="Unassembled WGS sequence"/>
</dbReference>
<proteinExistence type="predicted"/>
<dbReference type="SUPFAM" id="SSF55781">
    <property type="entry name" value="GAF domain-like"/>
    <property type="match status" value="1"/>
</dbReference>
<dbReference type="RefSeq" id="WP_386073766.1">
    <property type="nucleotide sequence ID" value="NZ_JBHTJT010000008.1"/>
</dbReference>
<keyword evidence="7" id="KW-1185">Reference proteome</keyword>
<dbReference type="InterPro" id="IPR014757">
    <property type="entry name" value="Tscrpt_reg_IclR_C"/>
</dbReference>
<evidence type="ECO:0000256" key="2">
    <source>
        <dbReference type="ARBA" id="ARBA00023125"/>
    </source>
</evidence>
<dbReference type="InterPro" id="IPR005471">
    <property type="entry name" value="Tscrpt_reg_IclR_N"/>
</dbReference>
<dbReference type="Gene3D" id="1.10.10.10">
    <property type="entry name" value="Winged helix-like DNA-binding domain superfamily/Winged helix DNA-binding domain"/>
    <property type="match status" value="1"/>
</dbReference>
<gene>
    <name evidence="6" type="ORF">ACFQ2S_07135</name>
</gene>
<evidence type="ECO:0000256" key="3">
    <source>
        <dbReference type="ARBA" id="ARBA00023163"/>
    </source>
</evidence>
<dbReference type="SUPFAM" id="SSF46785">
    <property type="entry name" value="Winged helix' DNA-binding domain"/>
    <property type="match status" value="1"/>
</dbReference>
<name>A0ABW3IQ01_9RHOB</name>